<dbReference type="Proteomes" id="UP000249590">
    <property type="component" value="Unassembled WGS sequence"/>
</dbReference>
<reference evidence="1 2" key="1">
    <citation type="submission" date="2018-05" db="EMBL/GenBank/DDBJ databases">
        <title>Acuticoccus sediminis sp. nov., isolated from deep-sea sediment of Indian Ocean.</title>
        <authorList>
            <person name="Liu X."/>
            <person name="Lai Q."/>
            <person name="Du Y."/>
            <person name="Sun F."/>
            <person name="Zhang X."/>
            <person name="Wang S."/>
            <person name="Shao Z."/>
        </authorList>
    </citation>
    <scope>NUCLEOTIDE SEQUENCE [LARGE SCALE GENOMIC DNA]</scope>
    <source>
        <strain evidence="1 2">PTG4-2</strain>
    </source>
</reference>
<keyword evidence="2" id="KW-1185">Reference proteome</keyword>
<accession>A0A8B2NVW8</accession>
<dbReference type="EMBL" id="QHHQ01000001">
    <property type="protein sequence ID" value="RAI03513.1"/>
    <property type="molecule type" value="Genomic_DNA"/>
</dbReference>
<evidence type="ECO:0000313" key="2">
    <source>
        <dbReference type="Proteomes" id="UP000249590"/>
    </source>
</evidence>
<gene>
    <name evidence="1" type="ORF">DLJ53_03170</name>
</gene>
<name>A0A8B2NVW8_9HYPH</name>
<protein>
    <submittedName>
        <fullName evidence="1">Uncharacterized protein</fullName>
    </submittedName>
</protein>
<proteinExistence type="predicted"/>
<dbReference type="AlphaFoldDB" id="A0A8B2NVW8"/>
<evidence type="ECO:0000313" key="1">
    <source>
        <dbReference type="EMBL" id="RAI03513.1"/>
    </source>
</evidence>
<comment type="caution">
    <text evidence="1">The sequence shown here is derived from an EMBL/GenBank/DDBJ whole genome shotgun (WGS) entry which is preliminary data.</text>
</comment>
<sequence length="77" mass="8150">MRKTAEPAVGEAVPTAKTIACDRTVAESDVAPTLSNLIDEWDSLEARIRFYTAGAESIAGMGSATRAETRCFAPAMT</sequence>
<organism evidence="1 2">
    <name type="scientific">Acuticoccus sediminis</name>
    <dbReference type="NCBI Taxonomy" id="2184697"/>
    <lineage>
        <taxon>Bacteria</taxon>
        <taxon>Pseudomonadati</taxon>
        <taxon>Pseudomonadota</taxon>
        <taxon>Alphaproteobacteria</taxon>
        <taxon>Hyphomicrobiales</taxon>
        <taxon>Amorphaceae</taxon>
        <taxon>Acuticoccus</taxon>
    </lineage>
</organism>